<comment type="similarity">
    <text evidence="7">Belongs to the binding-protein-dependent transport system permease family.</text>
</comment>
<accession>A0ABM7X1R9</accession>
<keyword evidence="6 7" id="KW-0472">Membrane</keyword>
<dbReference type="EMBL" id="AP025591">
    <property type="protein sequence ID" value="BDG05734.1"/>
    <property type="molecule type" value="Genomic_DNA"/>
</dbReference>
<evidence type="ECO:0000256" key="5">
    <source>
        <dbReference type="ARBA" id="ARBA00022989"/>
    </source>
</evidence>
<dbReference type="Gene3D" id="1.10.3720.10">
    <property type="entry name" value="MetI-like"/>
    <property type="match status" value="1"/>
</dbReference>
<organism evidence="9 10">
    <name type="scientific">Anaeromyxobacter oryzae</name>
    <dbReference type="NCBI Taxonomy" id="2918170"/>
    <lineage>
        <taxon>Bacteria</taxon>
        <taxon>Pseudomonadati</taxon>
        <taxon>Myxococcota</taxon>
        <taxon>Myxococcia</taxon>
        <taxon>Myxococcales</taxon>
        <taxon>Cystobacterineae</taxon>
        <taxon>Anaeromyxobacteraceae</taxon>
        <taxon>Anaeromyxobacter</taxon>
    </lineage>
</organism>
<feature type="transmembrane region" description="Helical" evidence="7">
    <location>
        <begin position="109"/>
        <end position="129"/>
    </location>
</feature>
<name>A0ABM7X1R9_9BACT</name>
<evidence type="ECO:0000259" key="8">
    <source>
        <dbReference type="PROSITE" id="PS50928"/>
    </source>
</evidence>
<evidence type="ECO:0000256" key="2">
    <source>
        <dbReference type="ARBA" id="ARBA00022448"/>
    </source>
</evidence>
<sequence length="321" mass="35340">MRNARLTLLLLAPALATTVLFVYLFIAWTGYASLTGWNQIAPAEGLLPRFPFVGLENYRSLFSARRFWPNDAFNTVVFTAAFEFVCLGTGLFLAILLDRKLRGGAVFRNVFLLPMSLSFVVTGTIWAWIFNPTTGINELLEPIGVNAVRRWLLDVRLLLPLWHLLDALRVNVLRPGLTTDSRAALGAVVLAAAWQMSGFTMAMFLAGLRGISDEVREAARVDGASEVQLYRHVLVPMLRPVVVSAVVILGYTSLKIFDLVFVMTRGGPGTATDFPSIYLFDSAFKGNQWARGAAVAMVMLLASAVVVLPYLRRELRAGGRA</sequence>
<protein>
    <submittedName>
        <fullName evidence="9">Sugar ABC transporter permease</fullName>
    </submittedName>
</protein>
<evidence type="ECO:0000256" key="4">
    <source>
        <dbReference type="ARBA" id="ARBA00022692"/>
    </source>
</evidence>
<dbReference type="PROSITE" id="PS50928">
    <property type="entry name" value="ABC_TM1"/>
    <property type="match status" value="1"/>
</dbReference>
<feature type="transmembrane region" description="Helical" evidence="7">
    <location>
        <begin position="76"/>
        <end position="97"/>
    </location>
</feature>
<reference evidence="10" key="1">
    <citation type="journal article" date="2022" name="Int. J. Syst. Evol. Microbiol.">
        <title>Anaeromyxobacter oryzae sp. nov., Anaeromyxobacter diazotrophicus sp. nov. and Anaeromyxobacter paludicola sp. nov., isolated from paddy soils.</title>
        <authorList>
            <person name="Itoh H."/>
            <person name="Xu Z."/>
            <person name="Mise K."/>
            <person name="Masuda Y."/>
            <person name="Ushijima N."/>
            <person name="Hayakawa C."/>
            <person name="Shiratori Y."/>
            <person name="Senoo K."/>
        </authorList>
    </citation>
    <scope>NUCLEOTIDE SEQUENCE [LARGE SCALE GENOMIC DNA]</scope>
    <source>
        <strain evidence="10">Red232</strain>
    </source>
</reference>
<dbReference type="InterPro" id="IPR000515">
    <property type="entry name" value="MetI-like"/>
</dbReference>
<keyword evidence="5 7" id="KW-1133">Transmembrane helix</keyword>
<evidence type="ECO:0000313" key="10">
    <source>
        <dbReference type="Proteomes" id="UP001162891"/>
    </source>
</evidence>
<evidence type="ECO:0000256" key="3">
    <source>
        <dbReference type="ARBA" id="ARBA00022475"/>
    </source>
</evidence>
<dbReference type="SUPFAM" id="SSF161098">
    <property type="entry name" value="MetI-like"/>
    <property type="match status" value="1"/>
</dbReference>
<comment type="subcellular location">
    <subcellularLocation>
        <location evidence="1 7">Cell membrane</location>
        <topology evidence="1 7">Multi-pass membrane protein</topology>
    </subcellularLocation>
</comment>
<proteinExistence type="inferred from homology"/>
<gene>
    <name evidence="9" type="ORF">AMOR_47300</name>
</gene>
<dbReference type="Pfam" id="PF00528">
    <property type="entry name" value="BPD_transp_1"/>
    <property type="match status" value="1"/>
</dbReference>
<dbReference type="CDD" id="cd06261">
    <property type="entry name" value="TM_PBP2"/>
    <property type="match status" value="1"/>
</dbReference>
<dbReference type="InterPro" id="IPR035906">
    <property type="entry name" value="MetI-like_sf"/>
</dbReference>
<keyword evidence="10" id="KW-1185">Reference proteome</keyword>
<feature type="transmembrane region" description="Helical" evidence="7">
    <location>
        <begin position="183"/>
        <end position="208"/>
    </location>
</feature>
<evidence type="ECO:0000256" key="1">
    <source>
        <dbReference type="ARBA" id="ARBA00004651"/>
    </source>
</evidence>
<feature type="domain" description="ABC transmembrane type-1" evidence="8">
    <location>
        <begin position="72"/>
        <end position="310"/>
    </location>
</feature>
<keyword evidence="4 7" id="KW-0812">Transmembrane</keyword>
<keyword evidence="3" id="KW-1003">Cell membrane</keyword>
<evidence type="ECO:0000313" key="9">
    <source>
        <dbReference type="EMBL" id="BDG05734.1"/>
    </source>
</evidence>
<dbReference type="PANTHER" id="PTHR30193:SF42">
    <property type="entry name" value="ABC TRANSPORTER PERMEASE PROTEIN"/>
    <property type="match status" value="1"/>
</dbReference>
<evidence type="ECO:0000256" key="7">
    <source>
        <dbReference type="RuleBase" id="RU363032"/>
    </source>
</evidence>
<dbReference type="Proteomes" id="UP001162891">
    <property type="component" value="Chromosome"/>
</dbReference>
<feature type="transmembrane region" description="Helical" evidence="7">
    <location>
        <begin position="289"/>
        <end position="311"/>
    </location>
</feature>
<dbReference type="InterPro" id="IPR051393">
    <property type="entry name" value="ABC_transporter_permease"/>
</dbReference>
<dbReference type="PANTHER" id="PTHR30193">
    <property type="entry name" value="ABC TRANSPORTER PERMEASE PROTEIN"/>
    <property type="match status" value="1"/>
</dbReference>
<keyword evidence="2 7" id="KW-0813">Transport</keyword>
<evidence type="ECO:0000256" key="6">
    <source>
        <dbReference type="ARBA" id="ARBA00023136"/>
    </source>
</evidence>
<dbReference type="RefSeq" id="WP_248354817.1">
    <property type="nucleotide sequence ID" value="NZ_AP025591.1"/>
</dbReference>